<evidence type="ECO:0000313" key="3">
    <source>
        <dbReference type="EMBL" id="BAH44580.1"/>
    </source>
</evidence>
<dbReference type="InterPro" id="IPR037238">
    <property type="entry name" value="YbiA-like_sf"/>
</dbReference>
<dbReference type="eggNOG" id="COG3236">
    <property type="taxonomic scope" value="Bacteria"/>
</dbReference>
<dbReference type="CDD" id="cd15457">
    <property type="entry name" value="NADAR"/>
    <property type="match status" value="1"/>
</dbReference>
<reference evidence="3 4" key="1">
    <citation type="submission" date="2005-03" db="EMBL/GenBank/DDBJ databases">
        <title>Brevibacillus brevis strain 47, complete genome.</title>
        <authorList>
            <person name="Hosoyama A."/>
            <person name="Yamada R."/>
            <person name="Hongo Y."/>
            <person name="Terui Y."/>
            <person name="Ankai A."/>
            <person name="Masuyama W."/>
            <person name="Sekiguchi M."/>
            <person name="Takeda T."/>
            <person name="Asano K."/>
            <person name="Ohji S."/>
            <person name="Ichikawa N."/>
            <person name="Narita S."/>
            <person name="Aoki N."/>
            <person name="Miura H."/>
            <person name="Matsushita S."/>
            <person name="Sekigawa T."/>
            <person name="Yamagata H."/>
            <person name="Yoshikawa H."/>
            <person name="Udaka S."/>
            <person name="Tanikawa S."/>
            <person name="Fujita N."/>
        </authorList>
    </citation>
    <scope>NUCLEOTIDE SEQUENCE [LARGE SCALE GENOMIC DNA]</scope>
    <source>
        <strain evidence="4">47 / JCM 6285 / NBRC 100599</strain>
    </source>
</reference>
<dbReference type="Gene3D" id="1.10.357.40">
    <property type="entry name" value="YbiA-like"/>
    <property type="match status" value="2"/>
</dbReference>
<sequence>MKDHIRKRIQQPLEIHFDQPDKPYGCFSNFSTHPIELEGELWTTLEHYLQAKKFLGTTQEKEIMHKALQAKVEQYPVIREILLSTGDATLIDCTSNDSDMLGKLWMEVRAWKPRWVPTAFLLAAMDCVSRRASV</sequence>
<dbReference type="STRING" id="358681.BBR47_36030"/>
<gene>
    <name evidence="3" type="ordered locus">BBR47_36030</name>
</gene>
<dbReference type="RefSeq" id="WP_015891877.1">
    <property type="nucleotide sequence ID" value="NC_012491.1"/>
</dbReference>
<keyword evidence="4" id="KW-1185">Reference proteome</keyword>
<comment type="catalytic activity">
    <reaction evidence="1">
        <text>5-amino-6-(5-phospho-D-ribosylamino)uracil + H2O = 5,6-diaminouracil + D-ribose 5-phosphate</text>
        <dbReference type="Rhea" id="RHEA:55020"/>
        <dbReference type="ChEBI" id="CHEBI:15377"/>
        <dbReference type="ChEBI" id="CHEBI:46252"/>
        <dbReference type="ChEBI" id="CHEBI:58453"/>
        <dbReference type="ChEBI" id="CHEBI:78346"/>
    </reaction>
</comment>
<dbReference type="AlphaFoldDB" id="C0ZFM1"/>
<proteinExistence type="predicted"/>
<evidence type="ECO:0000256" key="1">
    <source>
        <dbReference type="ARBA" id="ARBA00000022"/>
    </source>
</evidence>
<protein>
    <submittedName>
        <fullName evidence="3">Uncharacterized protein</fullName>
    </submittedName>
</protein>
<organism evidence="3 4">
    <name type="scientific">Brevibacillus brevis (strain 47 / JCM 6285 / NBRC 100599)</name>
    <dbReference type="NCBI Taxonomy" id="358681"/>
    <lineage>
        <taxon>Bacteria</taxon>
        <taxon>Bacillati</taxon>
        <taxon>Bacillota</taxon>
        <taxon>Bacilli</taxon>
        <taxon>Bacillales</taxon>
        <taxon>Paenibacillaceae</taxon>
        <taxon>Brevibacillus</taxon>
    </lineage>
</organism>
<dbReference type="KEGG" id="bbe:BBR47_36030"/>
<comment type="catalytic activity">
    <reaction evidence="2">
        <text>2,5-diamino-6-hydroxy-4-(5-phosphoribosylamino)-pyrimidine + H2O = 2,5,6-triamino-4-hydroxypyrimidine + D-ribose 5-phosphate</text>
        <dbReference type="Rhea" id="RHEA:23436"/>
        <dbReference type="ChEBI" id="CHEBI:15377"/>
        <dbReference type="ChEBI" id="CHEBI:58614"/>
        <dbReference type="ChEBI" id="CHEBI:78346"/>
        <dbReference type="ChEBI" id="CHEBI:137796"/>
    </reaction>
</comment>
<name>C0ZFM1_BREBN</name>
<evidence type="ECO:0000256" key="2">
    <source>
        <dbReference type="ARBA" id="ARBA00000751"/>
    </source>
</evidence>
<accession>C0ZFM1</accession>
<dbReference type="InterPro" id="IPR012816">
    <property type="entry name" value="NADAR"/>
</dbReference>
<dbReference type="HOGENOM" id="CLU_1892176_0_0_9"/>
<dbReference type="Proteomes" id="UP000001877">
    <property type="component" value="Chromosome"/>
</dbReference>
<dbReference type="EMBL" id="AP008955">
    <property type="protein sequence ID" value="BAH44580.1"/>
    <property type="molecule type" value="Genomic_DNA"/>
</dbReference>
<evidence type="ECO:0000313" key="4">
    <source>
        <dbReference type="Proteomes" id="UP000001877"/>
    </source>
</evidence>
<dbReference type="SUPFAM" id="SSF143990">
    <property type="entry name" value="YbiA-like"/>
    <property type="match status" value="1"/>
</dbReference>